<evidence type="ECO:0000256" key="5">
    <source>
        <dbReference type="ARBA" id="ARBA00023136"/>
    </source>
</evidence>
<accession>A0ABT8KKS7</accession>
<feature type="transmembrane region" description="Helical" evidence="6">
    <location>
        <begin position="758"/>
        <end position="778"/>
    </location>
</feature>
<dbReference type="PANTHER" id="PTHR30572">
    <property type="entry name" value="MEMBRANE COMPONENT OF TRANSPORTER-RELATED"/>
    <property type="match status" value="1"/>
</dbReference>
<dbReference type="Proteomes" id="UP001172082">
    <property type="component" value="Unassembled WGS sequence"/>
</dbReference>
<evidence type="ECO:0000256" key="4">
    <source>
        <dbReference type="ARBA" id="ARBA00022989"/>
    </source>
</evidence>
<evidence type="ECO:0000259" key="7">
    <source>
        <dbReference type="Pfam" id="PF02687"/>
    </source>
</evidence>
<feature type="transmembrane region" description="Helical" evidence="6">
    <location>
        <begin position="20"/>
        <end position="41"/>
    </location>
</feature>
<dbReference type="InterPro" id="IPR050250">
    <property type="entry name" value="Macrolide_Exporter_MacB"/>
</dbReference>
<evidence type="ECO:0000313" key="10">
    <source>
        <dbReference type="Proteomes" id="UP001172082"/>
    </source>
</evidence>
<evidence type="ECO:0000256" key="6">
    <source>
        <dbReference type="SAM" id="Phobius"/>
    </source>
</evidence>
<evidence type="ECO:0000313" key="9">
    <source>
        <dbReference type="EMBL" id="MDN5201321.1"/>
    </source>
</evidence>
<comment type="subcellular location">
    <subcellularLocation>
        <location evidence="1">Cell membrane</location>
        <topology evidence="1">Multi-pass membrane protein</topology>
    </subcellularLocation>
</comment>
<feature type="transmembrane region" description="Helical" evidence="6">
    <location>
        <begin position="333"/>
        <end position="360"/>
    </location>
</feature>
<protein>
    <submittedName>
        <fullName evidence="9">ABC transporter permease</fullName>
    </submittedName>
</protein>
<keyword evidence="5 6" id="KW-0472">Membrane</keyword>
<feature type="transmembrane region" description="Helical" evidence="6">
    <location>
        <begin position="292"/>
        <end position="312"/>
    </location>
</feature>
<name>A0ABT8KKS7_9BACT</name>
<feature type="domain" description="ABC3 transporter permease C-terminal" evidence="7">
    <location>
        <begin position="671"/>
        <end position="785"/>
    </location>
</feature>
<dbReference type="Pfam" id="PF02687">
    <property type="entry name" value="FtsX"/>
    <property type="match status" value="2"/>
</dbReference>
<dbReference type="PANTHER" id="PTHR30572:SF18">
    <property type="entry name" value="ABC-TYPE MACROLIDE FAMILY EXPORT SYSTEM PERMEASE COMPONENT 2"/>
    <property type="match status" value="1"/>
</dbReference>
<organism evidence="9 10">
    <name type="scientific">Splendidivirga corallicola</name>
    <dbReference type="NCBI Taxonomy" id="3051826"/>
    <lineage>
        <taxon>Bacteria</taxon>
        <taxon>Pseudomonadati</taxon>
        <taxon>Bacteroidota</taxon>
        <taxon>Cytophagia</taxon>
        <taxon>Cytophagales</taxon>
        <taxon>Splendidivirgaceae</taxon>
        <taxon>Splendidivirga</taxon>
    </lineage>
</organism>
<keyword evidence="3 6" id="KW-0812">Transmembrane</keyword>
<comment type="caution">
    <text evidence="9">The sequence shown here is derived from an EMBL/GenBank/DDBJ whole genome shotgun (WGS) entry which is preliminary data.</text>
</comment>
<feature type="transmembrane region" description="Helical" evidence="6">
    <location>
        <begin position="720"/>
        <end position="738"/>
    </location>
</feature>
<dbReference type="InterPro" id="IPR003838">
    <property type="entry name" value="ABC3_permease_C"/>
</dbReference>
<proteinExistence type="predicted"/>
<evidence type="ECO:0000256" key="1">
    <source>
        <dbReference type="ARBA" id="ARBA00004651"/>
    </source>
</evidence>
<feature type="transmembrane region" description="Helical" evidence="6">
    <location>
        <begin position="425"/>
        <end position="448"/>
    </location>
</feature>
<dbReference type="InterPro" id="IPR025857">
    <property type="entry name" value="MacB_PCD"/>
</dbReference>
<gene>
    <name evidence="9" type="ORF">QQ008_08110</name>
</gene>
<keyword evidence="2" id="KW-1003">Cell membrane</keyword>
<evidence type="ECO:0000256" key="2">
    <source>
        <dbReference type="ARBA" id="ARBA00022475"/>
    </source>
</evidence>
<keyword evidence="4 6" id="KW-1133">Transmembrane helix</keyword>
<feature type="transmembrane region" description="Helical" evidence="6">
    <location>
        <begin position="380"/>
        <end position="404"/>
    </location>
</feature>
<feature type="domain" description="ABC3 transporter permease C-terminal" evidence="7">
    <location>
        <begin position="291"/>
        <end position="410"/>
    </location>
</feature>
<feature type="domain" description="MacB-like periplasmic core" evidence="8">
    <location>
        <begin position="21"/>
        <end position="237"/>
    </location>
</feature>
<dbReference type="Pfam" id="PF12704">
    <property type="entry name" value="MacB_PCD"/>
    <property type="match status" value="2"/>
</dbReference>
<evidence type="ECO:0000256" key="3">
    <source>
        <dbReference type="ARBA" id="ARBA00022692"/>
    </source>
</evidence>
<reference evidence="9" key="1">
    <citation type="submission" date="2023-06" db="EMBL/GenBank/DDBJ databases">
        <title>Genomic of Parafulvivirga corallium.</title>
        <authorList>
            <person name="Wang G."/>
        </authorList>
    </citation>
    <scope>NUCLEOTIDE SEQUENCE</scope>
    <source>
        <strain evidence="9">BMA10</strain>
    </source>
</reference>
<sequence length="792" mass="89521">MFKNYLKVTFRNLARNKTFVVINVLGLGLALALCVVAYLNYQFAIGFDTNHKNIDEIYKISAKRQLKERMVDYGITPVSMGPAIELDISGADQVTRFMTSRYSMRHDDEVFNTQFGFGDEAYLDIFTYPLIEGDKEAIKDPSKILITKKTAEKYFGEREALGEIMVIRNNSGQEFEFIVAGVMENPPLNTCMQFEALLNYENFIKISEIEDPQDWQRFTSATFLRISDPTKRQVVENLLAKYVPIQNEARQDIPMHSFYLQPLEAVADEADNMWNYWLWNNMHPAAVVAPNVMAILILLIACFNFTNTSIAFSSKRLKEIGVRKVLGGNKSQVVWQFLGENMMLCFMALLFGLLLAYYLVPLYSGMWEYLDLRISFLDNIGFYVFLVALLMFTGLVAGIYPAFYISGFQPVKILSNSLKIKGSSALSKVLLTAQFTISIVALVSGIVFTQNAVFQENMDLGYQKDGIIAVPVRSTAEYTAFRNAVEQSSHIKSIAGSDEHIGWSDYGRTVKSEDKEVRADVLDIGTDYLETMGLNLKEGRNFDIERQENDSRESIIVTELFAQEFGWENPIGKRVSLNDTTHLNIIGLVENFYGDYFFSPIEPTMLRLAKPERLRMVVVSTDMDKLYETNDYLQAEWKKAIPYAPYPGFMQEDTLKEAKDVNKNIIYIFLFLSVIAIILSAIGLFTLVSLNIISRIKELGIRKVLGATIGHLAGLINKQFVIILIIASFFGAIAGYYLTDMLMGSIYAVHIDMNIVSFIVPVIVTFVLAAITIGGKVYNAAAQNPVESLRYE</sequence>
<dbReference type="EMBL" id="JAUJEA010000002">
    <property type="protein sequence ID" value="MDN5201321.1"/>
    <property type="molecule type" value="Genomic_DNA"/>
</dbReference>
<feature type="transmembrane region" description="Helical" evidence="6">
    <location>
        <begin position="665"/>
        <end position="693"/>
    </location>
</feature>
<keyword evidence="10" id="KW-1185">Reference proteome</keyword>
<feature type="domain" description="MacB-like periplasmic core" evidence="8">
    <location>
        <begin position="437"/>
        <end position="620"/>
    </location>
</feature>
<dbReference type="RefSeq" id="WP_346751347.1">
    <property type="nucleotide sequence ID" value="NZ_JAUJEA010000002.1"/>
</dbReference>
<evidence type="ECO:0000259" key="8">
    <source>
        <dbReference type="Pfam" id="PF12704"/>
    </source>
</evidence>